<keyword evidence="2" id="KW-1185">Reference proteome</keyword>
<dbReference type="Proteomes" id="UP000434172">
    <property type="component" value="Unassembled WGS sequence"/>
</dbReference>
<dbReference type="EMBL" id="WOWK01000034">
    <property type="protein sequence ID" value="KAF0325825.1"/>
    <property type="molecule type" value="Genomic_DNA"/>
</dbReference>
<organism evidence="1 2">
    <name type="scientific">Colletotrichum asianum</name>
    <dbReference type="NCBI Taxonomy" id="702518"/>
    <lineage>
        <taxon>Eukaryota</taxon>
        <taxon>Fungi</taxon>
        <taxon>Dikarya</taxon>
        <taxon>Ascomycota</taxon>
        <taxon>Pezizomycotina</taxon>
        <taxon>Sordariomycetes</taxon>
        <taxon>Hypocreomycetidae</taxon>
        <taxon>Glomerellales</taxon>
        <taxon>Glomerellaceae</taxon>
        <taxon>Colletotrichum</taxon>
        <taxon>Colletotrichum gloeosporioides species complex</taxon>
    </lineage>
</organism>
<protein>
    <submittedName>
        <fullName evidence="1">Uncharacterized protein</fullName>
    </submittedName>
</protein>
<sequence>MVNLNLAAGARILGFLFSPDNLIMPFKWSHDAGIPNKHIPETWVTIVTGDGANLEASGSEPFISLWDDGGRRIGQHWVENNINKLPVSNDPNDNIYKIPHTQNRDPMATAQYVMISQLYSETICISAVQVSNGKLSATCYGDLAMYCGAKWFLSQRKVGDKYPKCVYMSSGGIVDNYPRSISFHVNDMLGTPSKIQMYRKDQQKYLCRSTPRFGWWRRLEPDGTVPFFKPPLQYDVDKETGLEGCDKSPELAVDRVVWDKGVYTRPKIKGIKTIKELRRSIPESARNRTENVLSKRRGSNRDPSHLIVTEAEGHEASLVCNSTTSDGWDVVSLREGKYCDMTVKRLYDLCTLTNVNNCFDIERKLLVGRSGIDARGTMSAGETVEKAYRTTEYWKS</sequence>
<dbReference type="OrthoDB" id="5365129at2759"/>
<evidence type="ECO:0000313" key="1">
    <source>
        <dbReference type="EMBL" id="KAF0325825.1"/>
    </source>
</evidence>
<dbReference type="AlphaFoldDB" id="A0A8H3ZVU9"/>
<name>A0A8H3ZVU9_9PEZI</name>
<gene>
    <name evidence="1" type="ORF">GQ607_006957</name>
</gene>
<proteinExistence type="predicted"/>
<accession>A0A8H3ZVU9</accession>
<comment type="caution">
    <text evidence="1">The sequence shown here is derived from an EMBL/GenBank/DDBJ whole genome shotgun (WGS) entry which is preliminary data.</text>
</comment>
<reference evidence="1 2" key="1">
    <citation type="submission" date="2019-12" db="EMBL/GenBank/DDBJ databases">
        <title>A genome sequence resource for the geographically widespread anthracnose pathogen Colletotrichum asianum.</title>
        <authorList>
            <person name="Meng Y."/>
        </authorList>
    </citation>
    <scope>NUCLEOTIDE SEQUENCE [LARGE SCALE GENOMIC DNA]</scope>
    <source>
        <strain evidence="1 2">ICMP 18580</strain>
    </source>
</reference>
<evidence type="ECO:0000313" key="2">
    <source>
        <dbReference type="Proteomes" id="UP000434172"/>
    </source>
</evidence>